<evidence type="ECO:0000313" key="3">
    <source>
        <dbReference type="EMBL" id="MBB4935789.1"/>
    </source>
</evidence>
<dbReference type="PANTHER" id="PTHR11717:SF31">
    <property type="entry name" value="LOW MOLECULAR WEIGHT PROTEIN-TYROSINE-PHOSPHATASE ETP-RELATED"/>
    <property type="match status" value="1"/>
</dbReference>
<keyword evidence="3" id="KW-0378">Hydrolase</keyword>
<gene>
    <name evidence="3" type="ORF">FHR32_000094</name>
</gene>
<dbReference type="EC" id="3.1.3.48" evidence="3"/>
<evidence type="ECO:0000256" key="1">
    <source>
        <dbReference type="SAM" id="MobiDB-lite"/>
    </source>
</evidence>
<evidence type="ECO:0000313" key="4">
    <source>
        <dbReference type="Proteomes" id="UP000534286"/>
    </source>
</evidence>
<protein>
    <submittedName>
        <fullName evidence="3">Protein-tyrosine phosphatase</fullName>
        <ecNumber evidence="3">3.1.3.48</ecNumber>
    </submittedName>
</protein>
<dbReference type="InterPro" id="IPR023485">
    <property type="entry name" value="Ptyr_pPase"/>
</dbReference>
<dbReference type="Gene3D" id="3.40.50.2300">
    <property type="match status" value="1"/>
</dbReference>
<sequence length="229" mass="24415">MQGSPKTSESIVPTRPSGHERCGRRCWRGPGAVPAPGDEPRFRILYVCTGNLCRSPLAERLTRSVLGPCPALQVISAGTHAEPGKQMAERAQRVLVRLGGDPRGFTSRPLTFELVAAADLVLTATSEHRAESVARHFPAAARTFTIAEFGALVQAVPPAAVTCHADPVCRAHALIAEARALRGLVRVDQPDIPDPHGGSWLAHRIAGRRIAKSLAAPHLLLTRASASYS</sequence>
<dbReference type="PANTHER" id="PTHR11717">
    <property type="entry name" value="LOW MOLECULAR WEIGHT PROTEIN TYROSINE PHOSPHATASE"/>
    <property type="match status" value="1"/>
</dbReference>
<reference evidence="3 4" key="1">
    <citation type="submission" date="2020-08" db="EMBL/GenBank/DDBJ databases">
        <title>Sequencing the genomes of 1000 actinobacteria strains.</title>
        <authorList>
            <person name="Klenk H.-P."/>
        </authorList>
    </citation>
    <scope>NUCLEOTIDE SEQUENCE [LARGE SCALE GENOMIC DNA]</scope>
    <source>
        <strain evidence="3 4">DSM 43023</strain>
    </source>
</reference>
<feature type="compositionally biased region" description="Polar residues" evidence="1">
    <location>
        <begin position="1"/>
        <end position="11"/>
    </location>
</feature>
<dbReference type="SMART" id="SM00226">
    <property type="entry name" value="LMWPc"/>
    <property type="match status" value="1"/>
</dbReference>
<comment type="caution">
    <text evidence="3">The sequence shown here is derived from an EMBL/GenBank/DDBJ whole genome shotgun (WGS) entry which is preliminary data.</text>
</comment>
<dbReference type="GO" id="GO:0004725">
    <property type="term" value="F:protein tyrosine phosphatase activity"/>
    <property type="evidence" value="ECO:0007669"/>
    <property type="project" value="UniProtKB-EC"/>
</dbReference>
<dbReference type="InterPro" id="IPR036196">
    <property type="entry name" value="Ptyr_pPase_sf"/>
</dbReference>
<dbReference type="RefSeq" id="WP_184751936.1">
    <property type="nucleotide sequence ID" value="NZ_BAABEK010000027.1"/>
</dbReference>
<keyword evidence="4" id="KW-1185">Reference proteome</keyword>
<proteinExistence type="predicted"/>
<organism evidence="3 4">
    <name type="scientific">Streptosporangium album</name>
    <dbReference type="NCBI Taxonomy" id="47479"/>
    <lineage>
        <taxon>Bacteria</taxon>
        <taxon>Bacillati</taxon>
        <taxon>Actinomycetota</taxon>
        <taxon>Actinomycetes</taxon>
        <taxon>Streptosporangiales</taxon>
        <taxon>Streptosporangiaceae</taxon>
        <taxon>Streptosporangium</taxon>
    </lineage>
</organism>
<feature type="region of interest" description="Disordered" evidence="1">
    <location>
        <begin position="1"/>
        <end position="30"/>
    </location>
</feature>
<evidence type="ECO:0000259" key="2">
    <source>
        <dbReference type="SMART" id="SM00226"/>
    </source>
</evidence>
<feature type="domain" description="Phosphotyrosine protein phosphatase I" evidence="2">
    <location>
        <begin position="42"/>
        <end position="223"/>
    </location>
</feature>
<dbReference type="SUPFAM" id="SSF52788">
    <property type="entry name" value="Phosphotyrosine protein phosphatases I"/>
    <property type="match status" value="1"/>
</dbReference>
<dbReference type="EMBL" id="JACHJU010000001">
    <property type="protein sequence ID" value="MBB4935789.1"/>
    <property type="molecule type" value="Genomic_DNA"/>
</dbReference>
<name>A0A7W7W793_9ACTN</name>
<dbReference type="Pfam" id="PF01451">
    <property type="entry name" value="LMWPc"/>
    <property type="match status" value="1"/>
</dbReference>
<dbReference type="InterPro" id="IPR050438">
    <property type="entry name" value="LMW_PTPase"/>
</dbReference>
<dbReference type="AlphaFoldDB" id="A0A7W7W793"/>
<accession>A0A7W7W793</accession>
<dbReference type="Proteomes" id="UP000534286">
    <property type="component" value="Unassembled WGS sequence"/>
</dbReference>